<gene>
    <name evidence="1" type="ORF">M9H77_09057</name>
</gene>
<evidence type="ECO:0000313" key="2">
    <source>
        <dbReference type="Proteomes" id="UP001060085"/>
    </source>
</evidence>
<keyword evidence="2" id="KW-1185">Reference proteome</keyword>
<name>A0ACC0BZQ8_CATRO</name>
<dbReference type="Proteomes" id="UP001060085">
    <property type="component" value="Linkage Group LG02"/>
</dbReference>
<evidence type="ECO:0000313" key="1">
    <source>
        <dbReference type="EMBL" id="KAI5678107.1"/>
    </source>
</evidence>
<comment type="caution">
    <text evidence="1">The sequence shown here is derived from an EMBL/GenBank/DDBJ whole genome shotgun (WGS) entry which is preliminary data.</text>
</comment>
<organism evidence="1 2">
    <name type="scientific">Catharanthus roseus</name>
    <name type="common">Madagascar periwinkle</name>
    <name type="synonym">Vinca rosea</name>
    <dbReference type="NCBI Taxonomy" id="4058"/>
    <lineage>
        <taxon>Eukaryota</taxon>
        <taxon>Viridiplantae</taxon>
        <taxon>Streptophyta</taxon>
        <taxon>Embryophyta</taxon>
        <taxon>Tracheophyta</taxon>
        <taxon>Spermatophyta</taxon>
        <taxon>Magnoliopsida</taxon>
        <taxon>eudicotyledons</taxon>
        <taxon>Gunneridae</taxon>
        <taxon>Pentapetalae</taxon>
        <taxon>asterids</taxon>
        <taxon>lamiids</taxon>
        <taxon>Gentianales</taxon>
        <taxon>Apocynaceae</taxon>
        <taxon>Rauvolfioideae</taxon>
        <taxon>Vinceae</taxon>
        <taxon>Catharanthinae</taxon>
        <taxon>Catharanthus</taxon>
    </lineage>
</organism>
<accession>A0ACC0BZQ8</accession>
<sequence length="584" mass="64831">MPSIIKVRGIQWKVILAYWVFLTISLVGCTPPDDPVKCSSENRNCTVTNTYGTFSDRSICRAAGVEYPTSEEEVIAIVANATKQQRKMKPVTSTSHSIPRLVCADGENGLLISTKYLNHTIDMNNSANTITVEPGMTLKELIDVSASVGLSIPYVPYWWGITVGGLLGTGAHGSTLWGLGSSVHDYIVRLRIVSPAGADEGYAKVRTLENGDPELDAARVSLGVLGVISQVTFQLQPMFKRSITYQEKNDSDLEDQASIFGRQHEFADITWYPSHKKVYYRIDDRVPLNTSGNGQNNFMGFRSTPTLFLAIIRAAEETQEALGDGNGKCLNGRLTTSILSVGAFGLNNDGRVFTGYPVVGYNNHLQASGSCFDSPHDLLFSACPWDHRVKGLFYFQSGFSIAMSQVKDFIQDVKRLVALAPQSLCGLELYYGIFMRYVTTSKAYLGKEQDGIDFDITYYRSKDPKSPRLFEDILEEIEQMALFKYGGLPHWGKNRNLAFDGVIKKYKNADKFLKIKQLYDPMGLFSSEWTDQILGLKNGTTILKGGCALEGLCICSEDIHCAPEKRYFCRPGKIYSDARVCTKL</sequence>
<proteinExistence type="predicted"/>
<reference evidence="2" key="1">
    <citation type="journal article" date="2023" name="Nat. Plants">
        <title>Single-cell RNA sequencing provides a high-resolution roadmap for understanding the multicellular compartmentation of specialized metabolism.</title>
        <authorList>
            <person name="Sun S."/>
            <person name="Shen X."/>
            <person name="Li Y."/>
            <person name="Li Y."/>
            <person name="Wang S."/>
            <person name="Li R."/>
            <person name="Zhang H."/>
            <person name="Shen G."/>
            <person name="Guo B."/>
            <person name="Wei J."/>
            <person name="Xu J."/>
            <person name="St-Pierre B."/>
            <person name="Chen S."/>
            <person name="Sun C."/>
        </authorList>
    </citation>
    <scope>NUCLEOTIDE SEQUENCE [LARGE SCALE GENOMIC DNA]</scope>
</reference>
<protein>
    <submittedName>
        <fullName evidence="1">Uncharacterized protein</fullName>
    </submittedName>
</protein>
<dbReference type="EMBL" id="CM044702">
    <property type="protein sequence ID" value="KAI5678107.1"/>
    <property type="molecule type" value="Genomic_DNA"/>
</dbReference>